<dbReference type="AlphaFoldDB" id="A0A4V2VCX9"/>
<dbReference type="Gene3D" id="1.10.10.10">
    <property type="entry name" value="Winged helix-like DNA-binding domain superfamily/Winged helix DNA-binding domain"/>
    <property type="match status" value="1"/>
</dbReference>
<dbReference type="PANTHER" id="PTHR30346">
    <property type="entry name" value="TRANSCRIPTIONAL DUAL REGULATOR HCAR-RELATED"/>
    <property type="match status" value="1"/>
</dbReference>
<keyword evidence="7" id="KW-1185">Reference proteome</keyword>
<dbReference type="GO" id="GO:0032993">
    <property type="term" value="C:protein-DNA complex"/>
    <property type="evidence" value="ECO:0007669"/>
    <property type="project" value="TreeGrafter"/>
</dbReference>
<keyword evidence="4" id="KW-0804">Transcription</keyword>
<name>A0A4V2VCX9_9HYPH</name>
<dbReference type="Pfam" id="PF03466">
    <property type="entry name" value="LysR_substrate"/>
    <property type="match status" value="1"/>
</dbReference>
<keyword evidence="3 6" id="KW-0238">DNA-binding</keyword>
<dbReference type="InterPro" id="IPR005119">
    <property type="entry name" value="LysR_subst-bd"/>
</dbReference>
<feature type="domain" description="HTH lysR-type" evidence="5">
    <location>
        <begin position="1"/>
        <end position="58"/>
    </location>
</feature>
<gene>
    <name evidence="6" type="ORF">EV130_101116</name>
</gene>
<dbReference type="RefSeq" id="WP_132658936.1">
    <property type="nucleotide sequence ID" value="NZ_SMBJ01000001.1"/>
</dbReference>
<comment type="similarity">
    <text evidence="1">Belongs to the LysR transcriptional regulatory family.</text>
</comment>
<dbReference type="Gene3D" id="3.40.190.10">
    <property type="entry name" value="Periplasmic binding protein-like II"/>
    <property type="match status" value="2"/>
</dbReference>
<dbReference type="Pfam" id="PF00126">
    <property type="entry name" value="HTH_1"/>
    <property type="match status" value="1"/>
</dbReference>
<dbReference type="PRINTS" id="PR00039">
    <property type="entry name" value="HTHLYSR"/>
</dbReference>
<evidence type="ECO:0000313" key="7">
    <source>
        <dbReference type="Proteomes" id="UP000295547"/>
    </source>
</evidence>
<dbReference type="InterPro" id="IPR036388">
    <property type="entry name" value="WH-like_DNA-bd_sf"/>
</dbReference>
<dbReference type="OrthoDB" id="9791253at2"/>
<organism evidence="6 7">
    <name type="scientific">Rhizobium azibense</name>
    <dbReference type="NCBI Taxonomy" id="1136135"/>
    <lineage>
        <taxon>Bacteria</taxon>
        <taxon>Pseudomonadati</taxon>
        <taxon>Pseudomonadota</taxon>
        <taxon>Alphaproteobacteria</taxon>
        <taxon>Hyphomicrobiales</taxon>
        <taxon>Rhizobiaceae</taxon>
        <taxon>Rhizobium/Agrobacterium group</taxon>
        <taxon>Rhizobium</taxon>
    </lineage>
</organism>
<evidence type="ECO:0000313" key="6">
    <source>
        <dbReference type="EMBL" id="TCU30545.1"/>
    </source>
</evidence>
<evidence type="ECO:0000259" key="5">
    <source>
        <dbReference type="PROSITE" id="PS50931"/>
    </source>
</evidence>
<dbReference type="SUPFAM" id="SSF53850">
    <property type="entry name" value="Periplasmic binding protein-like II"/>
    <property type="match status" value="1"/>
</dbReference>
<dbReference type="SUPFAM" id="SSF46785">
    <property type="entry name" value="Winged helix' DNA-binding domain"/>
    <property type="match status" value="1"/>
</dbReference>
<dbReference type="InterPro" id="IPR036390">
    <property type="entry name" value="WH_DNA-bd_sf"/>
</dbReference>
<comment type="caution">
    <text evidence="6">The sequence shown here is derived from an EMBL/GenBank/DDBJ whole genome shotgun (WGS) entry which is preliminary data.</text>
</comment>
<dbReference type="CDD" id="cd05466">
    <property type="entry name" value="PBP2_LTTR_substrate"/>
    <property type="match status" value="1"/>
</dbReference>
<evidence type="ECO:0000256" key="3">
    <source>
        <dbReference type="ARBA" id="ARBA00023125"/>
    </source>
</evidence>
<dbReference type="GO" id="GO:0003677">
    <property type="term" value="F:DNA binding"/>
    <property type="evidence" value="ECO:0007669"/>
    <property type="project" value="UniProtKB-KW"/>
</dbReference>
<proteinExistence type="inferred from homology"/>
<keyword evidence="2" id="KW-0805">Transcription regulation</keyword>
<dbReference type="EMBL" id="SMBJ01000001">
    <property type="protein sequence ID" value="TCU30545.1"/>
    <property type="molecule type" value="Genomic_DNA"/>
</dbReference>
<dbReference type="PANTHER" id="PTHR30346:SF17">
    <property type="entry name" value="LYSR FAMILY TRANSCRIPTIONAL REGULATOR"/>
    <property type="match status" value="1"/>
</dbReference>
<dbReference type="PROSITE" id="PS50931">
    <property type="entry name" value="HTH_LYSR"/>
    <property type="match status" value="1"/>
</dbReference>
<evidence type="ECO:0000256" key="2">
    <source>
        <dbReference type="ARBA" id="ARBA00023015"/>
    </source>
</evidence>
<protein>
    <submittedName>
        <fullName evidence="6">DNA-binding transcriptional LysR family regulator</fullName>
    </submittedName>
</protein>
<sequence>MDINQVRYFLNLAETLNFTEAARRSGVSQPSLTRAIQRLEEELGSPLIYRDGKDSRLTALGRDIQAEFMRIELALRNVREHSESTTLGRRRILDIAVAPTIGPGAFTAFFDDVLGQLPSLKINMHQLAAGEGVNEVLSGKYHACILPRAPRPNHKLKVVPLFRERFLLACAESHPLARHDVVSTEVLSAYPYVDRLACEFHTEITEHLMDHDAVMQPRFSTEREDWVQRIVAEGRAICIIPERSAVAQGIALREVEGISLEREVVFVMISGSGTPLEIRKIAQLADRHDWGRGKVP</sequence>
<dbReference type="Proteomes" id="UP000295547">
    <property type="component" value="Unassembled WGS sequence"/>
</dbReference>
<evidence type="ECO:0000256" key="4">
    <source>
        <dbReference type="ARBA" id="ARBA00023163"/>
    </source>
</evidence>
<dbReference type="InterPro" id="IPR000847">
    <property type="entry name" value="LysR_HTH_N"/>
</dbReference>
<reference evidence="6 7" key="1">
    <citation type="submission" date="2019-03" db="EMBL/GenBank/DDBJ databases">
        <title>Genomic Encyclopedia of Type Strains, Phase IV (KMG-V): Genome sequencing to study the core and pangenomes of soil and plant-associated prokaryotes.</title>
        <authorList>
            <person name="Whitman W."/>
        </authorList>
    </citation>
    <scope>NUCLEOTIDE SEQUENCE [LARGE SCALE GENOMIC DNA]</scope>
    <source>
        <strain evidence="6 7">Gr42</strain>
    </source>
</reference>
<evidence type="ECO:0000256" key="1">
    <source>
        <dbReference type="ARBA" id="ARBA00009437"/>
    </source>
</evidence>
<dbReference type="GO" id="GO:0003700">
    <property type="term" value="F:DNA-binding transcription factor activity"/>
    <property type="evidence" value="ECO:0007669"/>
    <property type="project" value="InterPro"/>
</dbReference>
<accession>A0A4V2VCX9</accession>